<evidence type="ECO:0000259" key="2">
    <source>
        <dbReference type="Pfam" id="PF13280"/>
    </source>
</evidence>
<dbReference type="PANTHER" id="PTHR34580:SF1">
    <property type="entry name" value="PROTEIN PAFC"/>
    <property type="match status" value="1"/>
</dbReference>
<evidence type="ECO:0000259" key="1">
    <source>
        <dbReference type="Pfam" id="PF08279"/>
    </source>
</evidence>
<evidence type="ECO:0000259" key="3">
    <source>
        <dbReference type="Pfam" id="PF25583"/>
    </source>
</evidence>
<evidence type="ECO:0000313" key="5">
    <source>
        <dbReference type="Proteomes" id="UP000823913"/>
    </source>
</evidence>
<dbReference type="EMBL" id="DVHK01000133">
    <property type="protein sequence ID" value="HIR67706.1"/>
    <property type="molecule type" value="Genomic_DNA"/>
</dbReference>
<comment type="caution">
    <text evidence="4">The sequence shown here is derived from an EMBL/GenBank/DDBJ whole genome shotgun (WGS) entry which is preliminary data.</text>
</comment>
<dbReference type="PROSITE" id="PS52050">
    <property type="entry name" value="WYL"/>
    <property type="match status" value="1"/>
</dbReference>
<gene>
    <name evidence="4" type="ORF">IAB94_06645</name>
</gene>
<protein>
    <submittedName>
        <fullName evidence="4">YafY family transcriptional regulator</fullName>
    </submittedName>
</protein>
<feature type="domain" description="WCX" evidence="3">
    <location>
        <begin position="231"/>
        <end position="301"/>
    </location>
</feature>
<name>A0A9D1E7E5_9FIRM</name>
<dbReference type="InterPro" id="IPR057727">
    <property type="entry name" value="WCX_dom"/>
</dbReference>
<dbReference type="InterPro" id="IPR051534">
    <property type="entry name" value="CBASS_pafABC_assoc_protein"/>
</dbReference>
<evidence type="ECO:0000313" key="4">
    <source>
        <dbReference type="EMBL" id="HIR67706.1"/>
    </source>
</evidence>
<accession>A0A9D1E7E5</accession>
<dbReference type="Proteomes" id="UP000823913">
    <property type="component" value="Unassembled WGS sequence"/>
</dbReference>
<feature type="domain" description="Helix-turn-helix type 11" evidence="1">
    <location>
        <begin position="8"/>
        <end position="57"/>
    </location>
</feature>
<reference evidence="4" key="2">
    <citation type="journal article" date="2021" name="PeerJ">
        <title>Extensive microbial diversity within the chicken gut microbiome revealed by metagenomics and culture.</title>
        <authorList>
            <person name="Gilroy R."/>
            <person name="Ravi A."/>
            <person name="Getino M."/>
            <person name="Pursley I."/>
            <person name="Horton D.L."/>
            <person name="Alikhan N.F."/>
            <person name="Baker D."/>
            <person name="Gharbi K."/>
            <person name="Hall N."/>
            <person name="Watson M."/>
            <person name="Adriaenssens E.M."/>
            <person name="Foster-Nyarko E."/>
            <person name="Jarju S."/>
            <person name="Secka A."/>
            <person name="Antonio M."/>
            <person name="Oren A."/>
            <person name="Chaudhuri R.R."/>
            <person name="La Ragione R."/>
            <person name="Hildebrand F."/>
            <person name="Pallen M.J."/>
        </authorList>
    </citation>
    <scope>NUCLEOTIDE SEQUENCE</scope>
    <source>
        <strain evidence="4">ChiW16-3235</strain>
    </source>
</reference>
<dbReference type="InterPro" id="IPR026881">
    <property type="entry name" value="WYL_dom"/>
</dbReference>
<dbReference type="AlphaFoldDB" id="A0A9D1E7E5"/>
<dbReference type="InterPro" id="IPR036388">
    <property type="entry name" value="WH-like_DNA-bd_sf"/>
</dbReference>
<dbReference type="InterPro" id="IPR013196">
    <property type="entry name" value="HTH_11"/>
</dbReference>
<sequence>MKYRIMIKILVTLLSRRKVSAKELADRYEICLRTVYRYIEDLSAAGIPIEVTRGRYGGISISDAYRLPAGYLSSEEYDSACNALRAWAAQVNDDAALSALEKIERQKKNDRRELTVTGNIIVDGGVWGDRGAFSDKMKACEKAVDECESIRIDYIARGGEHSTRVIDPHVLILKRNVWYVYAYCHSKGDWRTFKIGRIKRLNFTGKHFKKKSISKEDIPLDFFHSIEDMCDVTLEIERAALADAEEWLGVDSIEPRGNALVCDVTLPREGLANKILSFGGAIKVLSPAALADEVKTIARNIYAGQ</sequence>
<feature type="domain" description="WYL" evidence="2">
    <location>
        <begin position="138"/>
        <end position="201"/>
    </location>
</feature>
<reference evidence="4" key="1">
    <citation type="submission" date="2020-10" db="EMBL/GenBank/DDBJ databases">
        <authorList>
            <person name="Gilroy R."/>
        </authorList>
    </citation>
    <scope>NUCLEOTIDE SEQUENCE</scope>
    <source>
        <strain evidence="4">ChiW16-3235</strain>
    </source>
</reference>
<proteinExistence type="predicted"/>
<organism evidence="4 5">
    <name type="scientific">Candidatus Coproplasma avicola</name>
    <dbReference type="NCBI Taxonomy" id="2840744"/>
    <lineage>
        <taxon>Bacteria</taxon>
        <taxon>Bacillati</taxon>
        <taxon>Bacillota</taxon>
        <taxon>Clostridia</taxon>
        <taxon>Eubacteriales</taxon>
        <taxon>Candidatus Coproplasma</taxon>
    </lineage>
</organism>
<dbReference type="SUPFAM" id="SSF46785">
    <property type="entry name" value="Winged helix' DNA-binding domain"/>
    <property type="match status" value="1"/>
</dbReference>
<dbReference type="Pfam" id="PF08279">
    <property type="entry name" value="HTH_11"/>
    <property type="match status" value="1"/>
</dbReference>
<dbReference type="Gene3D" id="1.10.10.10">
    <property type="entry name" value="Winged helix-like DNA-binding domain superfamily/Winged helix DNA-binding domain"/>
    <property type="match status" value="1"/>
</dbReference>
<dbReference type="Pfam" id="PF25583">
    <property type="entry name" value="WCX"/>
    <property type="match status" value="1"/>
</dbReference>
<dbReference type="InterPro" id="IPR036390">
    <property type="entry name" value="WH_DNA-bd_sf"/>
</dbReference>
<dbReference type="Pfam" id="PF13280">
    <property type="entry name" value="WYL"/>
    <property type="match status" value="1"/>
</dbReference>
<dbReference type="PANTHER" id="PTHR34580">
    <property type="match status" value="1"/>
</dbReference>